<sequence length="87" mass="9959">MINFSRDDQCYKSLKKVGQRGVGINVIMINYVSDIALRSICLKLRVSLTVFTLSRVVWRSLGITALSMKRKKCLKSLFEFAAFCSKY</sequence>
<accession>A0A392M2Q1</accession>
<organism evidence="1 2">
    <name type="scientific">Trifolium medium</name>
    <dbReference type="NCBI Taxonomy" id="97028"/>
    <lineage>
        <taxon>Eukaryota</taxon>
        <taxon>Viridiplantae</taxon>
        <taxon>Streptophyta</taxon>
        <taxon>Embryophyta</taxon>
        <taxon>Tracheophyta</taxon>
        <taxon>Spermatophyta</taxon>
        <taxon>Magnoliopsida</taxon>
        <taxon>eudicotyledons</taxon>
        <taxon>Gunneridae</taxon>
        <taxon>Pentapetalae</taxon>
        <taxon>rosids</taxon>
        <taxon>fabids</taxon>
        <taxon>Fabales</taxon>
        <taxon>Fabaceae</taxon>
        <taxon>Papilionoideae</taxon>
        <taxon>50 kb inversion clade</taxon>
        <taxon>NPAAA clade</taxon>
        <taxon>Hologalegina</taxon>
        <taxon>IRL clade</taxon>
        <taxon>Trifolieae</taxon>
        <taxon>Trifolium</taxon>
    </lineage>
</organism>
<reference evidence="1 2" key="1">
    <citation type="journal article" date="2018" name="Front. Plant Sci.">
        <title>Red Clover (Trifolium pratense) and Zigzag Clover (T. medium) - A Picture of Genomic Similarities and Differences.</title>
        <authorList>
            <person name="Dluhosova J."/>
            <person name="Istvanek J."/>
            <person name="Nedelnik J."/>
            <person name="Repkova J."/>
        </authorList>
    </citation>
    <scope>NUCLEOTIDE SEQUENCE [LARGE SCALE GENOMIC DNA]</scope>
    <source>
        <strain evidence="2">cv. 10/8</strain>
        <tissue evidence="1">Leaf</tissue>
    </source>
</reference>
<gene>
    <name evidence="1" type="ORF">A2U01_0002053</name>
</gene>
<protein>
    <submittedName>
        <fullName evidence="1">Uncharacterized protein</fullName>
    </submittedName>
</protein>
<dbReference type="AlphaFoldDB" id="A0A392M2Q1"/>
<comment type="caution">
    <text evidence="1">The sequence shown here is derived from an EMBL/GenBank/DDBJ whole genome shotgun (WGS) entry which is preliminary data.</text>
</comment>
<proteinExistence type="predicted"/>
<keyword evidence="2" id="KW-1185">Reference proteome</keyword>
<evidence type="ECO:0000313" key="1">
    <source>
        <dbReference type="EMBL" id="MCH81268.1"/>
    </source>
</evidence>
<evidence type="ECO:0000313" key="2">
    <source>
        <dbReference type="Proteomes" id="UP000265520"/>
    </source>
</evidence>
<dbReference type="EMBL" id="LXQA010002085">
    <property type="protein sequence ID" value="MCH81268.1"/>
    <property type="molecule type" value="Genomic_DNA"/>
</dbReference>
<dbReference type="Proteomes" id="UP000265520">
    <property type="component" value="Unassembled WGS sequence"/>
</dbReference>
<name>A0A392M2Q1_9FABA</name>